<evidence type="ECO:0000313" key="1">
    <source>
        <dbReference type="EMBL" id="CAJ0601163.1"/>
    </source>
</evidence>
<dbReference type="AlphaFoldDB" id="A0AA36GZZ9"/>
<comment type="caution">
    <text evidence="1">The sequence shown here is derived from an EMBL/GenBank/DDBJ whole genome shotgun (WGS) entry which is preliminary data.</text>
</comment>
<accession>A0AA36GZZ9</accession>
<dbReference type="EMBL" id="CATQJL010000305">
    <property type="protein sequence ID" value="CAJ0601163.1"/>
    <property type="molecule type" value="Genomic_DNA"/>
</dbReference>
<reference evidence="1" key="1">
    <citation type="submission" date="2023-07" db="EMBL/GenBank/DDBJ databases">
        <authorList>
            <consortium name="CYATHOMIX"/>
        </authorList>
    </citation>
    <scope>NUCLEOTIDE SEQUENCE</scope>
    <source>
        <strain evidence="1">N/A</strain>
    </source>
</reference>
<gene>
    <name evidence="1" type="ORF">CYNAS_LOCUS13146</name>
</gene>
<protein>
    <submittedName>
        <fullName evidence="1">Uncharacterized protein</fullName>
    </submittedName>
</protein>
<name>A0AA36GZZ9_CYLNA</name>
<proteinExistence type="predicted"/>
<evidence type="ECO:0000313" key="2">
    <source>
        <dbReference type="Proteomes" id="UP001176961"/>
    </source>
</evidence>
<organism evidence="1 2">
    <name type="scientific">Cylicocyclus nassatus</name>
    <name type="common">Nematode worm</name>
    <dbReference type="NCBI Taxonomy" id="53992"/>
    <lineage>
        <taxon>Eukaryota</taxon>
        <taxon>Metazoa</taxon>
        <taxon>Ecdysozoa</taxon>
        <taxon>Nematoda</taxon>
        <taxon>Chromadorea</taxon>
        <taxon>Rhabditida</taxon>
        <taxon>Rhabditina</taxon>
        <taxon>Rhabditomorpha</taxon>
        <taxon>Strongyloidea</taxon>
        <taxon>Strongylidae</taxon>
        <taxon>Cylicocyclus</taxon>
    </lineage>
</organism>
<sequence>MSLPSSVDWRNAWSSSFHEVYNPKSEDVLVCIDGNMLRSFYSLWLFEYERLQRTFGSHANQDISGKKTQISDISVLSQIF</sequence>
<dbReference type="Proteomes" id="UP001176961">
    <property type="component" value="Unassembled WGS sequence"/>
</dbReference>
<keyword evidence="2" id="KW-1185">Reference proteome</keyword>